<feature type="domain" description="Gfo/Idh/MocA-like oxidoreductase N-terminal" evidence="2">
    <location>
        <begin position="41"/>
        <end position="159"/>
    </location>
</feature>
<reference evidence="4 5" key="1">
    <citation type="submission" date="2020-08" db="EMBL/GenBank/DDBJ databases">
        <title>Genome public.</title>
        <authorList>
            <person name="Liu C."/>
            <person name="Sun Q."/>
        </authorList>
    </citation>
    <scope>NUCLEOTIDE SEQUENCE [LARGE SCALE GENOMIC DNA]</scope>
    <source>
        <strain evidence="4 5">M27</strain>
    </source>
</reference>
<protein>
    <submittedName>
        <fullName evidence="4">Gfo/Idh/MocA family oxidoreductase</fullName>
    </submittedName>
</protein>
<sequence>MSINRRSFLKAMGGVALFSIVPRQVLGGEKFIAPSDQLTKGIIGVGGIGKSNLHFTSDERCRLVAVCDVDKKHLEQAVNLGKRKFNQTLQTYQDYRDMIADPNIDIIHIATPPHWHGIMAVEAARAGKDIWCEKPMTRTIGEGKRVVEAVKQNNRIFRLNTWFRFKDTFYGLGTTVEPLKKLVSNGMLGWPLKVRISGATGFAWKFFWVGKENLKPETVPAELDYDMWLGPAPYKPYNSHRVHQTFRGYWDYDGGGLADMGQHYLDPVQYILGKDDTLPIKVEVDAPQQHPDAAGIWRKITYTYEDGCQIILEGEGFESKGDVPYIEGPLGKVYQGFRCTIPNVMDKLAELPDPEPQNTDFIECVKTRQKFALNEENGHNSCTLVNMAVDALRLNRPVLYFDSRKQLFLNDDAANRLIDQPMRGPWSI</sequence>
<dbReference type="SUPFAM" id="SSF55347">
    <property type="entry name" value="Glyceraldehyde-3-phosphate dehydrogenase-like, C-terminal domain"/>
    <property type="match status" value="1"/>
</dbReference>
<name>A0ABR7C650_9BACE</name>
<evidence type="ECO:0000259" key="3">
    <source>
        <dbReference type="Pfam" id="PF19051"/>
    </source>
</evidence>
<feature type="domain" description="Gfo/Idh/MocA-like oxidoreductase bacterial type C-terminal" evidence="3">
    <location>
        <begin position="172"/>
        <end position="428"/>
    </location>
</feature>
<dbReference type="RefSeq" id="WP_186966099.1">
    <property type="nucleotide sequence ID" value="NZ_JACOOE010000001.1"/>
</dbReference>
<dbReference type="InterPro" id="IPR036291">
    <property type="entry name" value="NAD(P)-bd_dom_sf"/>
</dbReference>
<dbReference type="SUPFAM" id="SSF51735">
    <property type="entry name" value="NAD(P)-binding Rossmann-fold domains"/>
    <property type="match status" value="1"/>
</dbReference>
<accession>A0ABR7C650</accession>
<dbReference type="Pfam" id="PF01408">
    <property type="entry name" value="GFO_IDH_MocA"/>
    <property type="match status" value="1"/>
</dbReference>
<evidence type="ECO:0000259" key="2">
    <source>
        <dbReference type="Pfam" id="PF01408"/>
    </source>
</evidence>
<dbReference type="InterPro" id="IPR043906">
    <property type="entry name" value="Gfo/Idh/MocA_OxRdtase_bact_C"/>
</dbReference>
<comment type="caution">
    <text evidence="4">The sequence shown here is derived from an EMBL/GenBank/DDBJ whole genome shotgun (WGS) entry which is preliminary data.</text>
</comment>
<organism evidence="4 5">
    <name type="scientific">Bacteroides difficilis</name>
    <dbReference type="NCBI Taxonomy" id="2763021"/>
    <lineage>
        <taxon>Bacteria</taxon>
        <taxon>Pseudomonadati</taxon>
        <taxon>Bacteroidota</taxon>
        <taxon>Bacteroidia</taxon>
        <taxon>Bacteroidales</taxon>
        <taxon>Bacteroidaceae</taxon>
        <taxon>Bacteroides</taxon>
    </lineage>
</organism>
<keyword evidence="5" id="KW-1185">Reference proteome</keyword>
<dbReference type="Proteomes" id="UP000600600">
    <property type="component" value="Unassembled WGS sequence"/>
</dbReference>
<dbReference type="EMBL" id="JACOOE010000001">
    <property type="protein sequence ID" value="MBC5603278.1"/>
    <property type="molecule type" value="Genomic_DNA"/>
</dbReference>
<proteinExistence type="predicted"/>
<dbReference type="PANTHER" id="PTHR43818">
    <property type="entry name" value="BCDNA.GH03377"/>
    <property type="match status" value="1"/>
</dbReference>
<dbReference type="PANTHER" id="PTHR43818:SF11">
    <property type="entry name" value="BCDNA.GH03377"/>
    <property type="match status" value="1"/>
</dbReference>
<dbReference type="Gene3D" id="3.30.360.10">
    <property type="entry name" value="Dihydrodipicolinate Reductase, domain 2"/>
    <property type="match status" value="1"/>
</dbReference>
<gene>
    <name evidence="4" type="ORF">H8S67_01110</name>
</gene>
<evidence type="ECO:0000313" key="5">
    <source>
        <dbReference type="Proteomes" id="UP000600600"/>
    </source>
</evidence>
<dbReference type="InterPro" id="IPR050463">
    <property type="entry name" value="Gfo/Idh/MocA_oxidrdct_glycsds"/>
</dbReference>
<evidence type="ECO:0000313" key="4">
    <source>
        <dbReference type="EMBL" id="MBC5603278.1"/>
    </source>
</evidence>
<keyword evidence="1" id="KW-0560">Oxidoreductase</keyword>
<dbReference type="Pfam" id="PF19051">
    <property type="entry name" value="GFO_IDH_MocA_C2"/>
    <property type="match status" value="1"/>
</dbReference>
<dbReference type="InterPro" id="IPR000683">
    <property type="entry name" value="Gfo/Idh/MocA-like_OxRdtase_N"/>
</dbReference>
<evidence type="ECO:0000256" key="1">
    <source>
        <dbReference type="ARBA" id="ARBA00023002"/>
    </source>
</evidence>
<dbReference type="Gene3D" id="3.40.50.720">
    <property type="entry name" value="NAD(P)-binding Rossmann-like Domain"/>
    <property type="match status" value="1"/>
</dbReference>